<dbReference type="PANTHER" id="PTHR30590">
    <property type="entry name" value="INNER MEMBRANE PROTEIN"/>
    <property type="match status" value="1"/>
</dbReference>
<keyword evidence="1" id="KW-0812">Transmembrane</keyword>
<reference evidence="3" key="1">
    <citation type="journal article" date="2013" name="Med. Chem. Commun.">
        <title>The muraminomicin biosynthetic gene cluster and enzymatic formation of the 2-deoxyaminoribosyl appendage.</title>
        <authorList>
            <person name="Chi X."/>
            <person name="Baba S."/>
            <person name="Tibrewal N."/>
            <person name="Funabashi M."/>
            <person name="Nonaka K."/>
            <person name="Van Lanen S.G."/>
        </authorList>
    </citation>
    <scope>NUCLEOTIDE SEQUENCE</scope>
    <source>
        <strain evidence="3">SANK 60709</strain>
    </source>
</reference>
<feature type="transmembrane region" description="Helical" evidence="1">
    <location>
        <begin position="315"/>
        <end position="334"/>
    </location>
</feature>
<dbReference type="InterPro" id="IPR052529">
    <property type="entry name" value="Bact_Transport_Assoc"/>
</dbReference>
<dbReference type="PANTHER" id="PTHR30590:SF2">
    <property type="entry name" value="INNER MEMBRANE PROTEIN"/>
    <property type="match status" value="1"/>
</dbReference>
<name>M4ZRT0_9ACTN</name>
<feature type="transmembrane region" description="Helical" evidence="1">
    <location>
        <begin position="266"/>
        <end position="294"/>
    </location>
</feature>
<protein>
    <submittedName>
        <fullName evidence="3">Putative membrane protein</fullName>
    </submittedName>
</protein>
<dbReference type="EMBL" id="AB746937">
    <property type="protein sequence ID" value="BAM98965.1"/>
    <property type="molecule type" value="Genomic_DNA"/>
</dbReference>
<feature type="domain" description="DUF418" evidence="2">
    <location>
        <begin position="217"/>
        <end position="382"/>
    </location>
</feature>
<proteinExistence type="predicted"/>
<feature type="transmembrane region" description="Helical" evidence="1">
    <location>
        <begin position="142"/>
        <end position="163"/>
    </location>
</feature>
<accession>M4ZRT0</accession>
<sequence>MTRWNETPSATGDARAFTGRALAPDLARGVMLLAISLAHAPLFVTRTDPGTVGGLLQTVFVLNHARPLFAFLFGYALVQLLRNQQERGSDWGSASRLLRRRGWWLTAFGLAHAAVLVPVDILAAYGLCSILLVGLLRRDDAALLWTAGLVLIPCTVVVGVGMYEPMTQNTSLFAVLSAAAGDASPWEMFVSRITRLPARTGLCLLLIIPGTALGMWAARRRILDDPAAHRPFLVRATIVTTALSVAGSLPAWLIESNLWPDPSRTAMIVAAGAQPLTGYFGGIGMAGLVALVALRAGRRHGPLTTAVQALGRRSLTFYLFQSVVFVAVFYPYGLDLQDDLGFAGAVVVAVTTWALSIVGADLMRRAGHRGPAEILLRRLAYR</sequence>
<evidence type="ECO:0000259" key="2">
    <source>
        <dbReference type="Pfam" id="PF04235"/>
    </source>
</evidence>
<feature type="transmembrane region" description="Helical" evidence="1">
    <location>
        <begin position="198"/>
        <end position="218"/>
    </location>
</feature>
<dbReference type="InterPro" id="IPR007349">
    <property type="entry name" value="DUF418"/>
</dbReference>
<keyword evidence="1" id="KW-1133">Transmembrane helix</keyword>
<evidence type="ECO:0000313" key="3">
    <source>
        <dbReference type="EMBL" id="BAM98965.1"/>
    </source>
</evidence>
<evidence type="ECO:0000256" key="1">
    <source>
        <dbReference type="SAM" id="Phobius"/>
    </source>
</evidence>
<feature type="transmembrane region" description="Helical" evidence="1">
    <location>
        <begin position="340"/>
        <end position="360"/>
    </location>
</feature>
<keyword evidence="1" id="KW-0472">Membrane</keyword>
<feature type="transmembrane region" description="Helical" evidence="1">
    <location>
        <begin position="26"/>
        <end position="44"/>
    </location>
</feature>
<feature type="transmembrane region" description="Helical" evidence="1">
    <location>
        <begin position="103"/>
        <end position="136"/>
    </location>
</feature>
<dbReference type="AlphaFoldDB" id="M4ZRT0"/>
<dbReference type="Pfam" id="PF04235">
    <property type="entry name" value="DUF418"/>
    <property type="match status" value="1"/>
</dbReference>
<organism evidence="3">
    <name type="scientific">Streptosporangium amethystogenes</name>
    <dbReference type="NCBI Taxonomy" id="2002"/>
    <lineage>
        <taxon>Bacteria</taxon>
        <taxon>Bacillati</taxon>
        <taxon>Actinomycetota</taxon>
        <taxon>Actinomycetes</taxon>
        <taxon>Streptosporangiales</taxon>
        <taxon>Streptosporangiaceae</taxon>
        <taxon>Streptosporangium</taxon>
    </lineage>
</organism>
<feature type="transmembrane region" description="Helical" evidence="1">
    <location>
        <begin position="232"/>
        <end position="254"/>
    </location>
</feature>
<gene>
    <name evidence="3" type="primary">mra4</name>
</gene>